<keyword evidence="2" id="KW-0732">Signal</keyword>
<organism evidence="4 5">
    <name type="scientific">Clostridium polyendosporum</name>
    <dbReference type="NCBI Taxonomy" id="69208"/>
    <lineage>
        <taxon>Bacteria</taxon>
        <taxon>Bacillati</taxon>
        <taxon>Bacillota</taxon>
        <taxon>Clostridia</taxon>
        <taxon>Eubacteriales</taxon>
        <taxon>Clostridiaceae</taxon>
        <taxon>Clostridium</taxon>
    </lineage>
</organism>
<dbReference type="InterPro" id="IPR029039">
    <property type="entry name" value="Flavoprotein-like_sf"/>
</dbReference>
<dbReference type="InterPro" id="IPR008254">
    <property type="entry name" value="Flavodoxin/NO_synth"/>
</dbReference>
<proteinExistence type="predicted"/>
<dbReference type="PANTHER" id="PTHR39201:SF1">
    <property type="entry name" value="FLAVODOXIN-LIKE DOMAIN-CONTAINING PROTEIN"/>
    <property type="match status" value="1"/>
</dbReference>
<reference evidence="4" key="1">
    <citation type="submission" date="2021-03" db="EMBL/GenBank/DDBJ databases">
        <title>Taxonomic study of Clostridium polyendosporum from meadow-gley soil under rice.</title>
        <authorList>
            <person name="Kobayashi H."/>
            <person name="Tanizawa Y."/>
            <person name="Yagura M."/>
        </authorList>
    </citation>
    <scope>NUCLEOTIDE SEQUENCE</scope>
    <source>
        <strain evidence="4">JCM 30710</strain>
    </source>
</reference>
<dbReference type="PROSITE" id="PS51257">
    <property type="entry name" value="PROKAR_LIPOPROTEIN"/>
    <property type="match status" value="1"/>
</dbReference>
<feature type="region of interest" description="Disordered" evidence="1">
    <location>
        <begin position="22"/>
        <end position="55"/>
    </location>
</feature>
<dbReference type="GO" id="GO:0010181">
    <property type="term" value="F:FMN binding"/>
    <property type="evidence" value="ECO:0007669"/>
    <property type="project" value="InterPro"/>
</dbReference>
<dbReference type="PANTHER" id="PTHR39201">
    <property type="entry name" value="EXPORTED PROTEIN-RELATED"/>
    <property type="match status" value="1"/>
</dbReference>
<dbReference type="RefSeq" id="WP_212903070.1">
    <property type="nucleotide sequence ID" value="NZ_BOPZ01000006.1"/>
</dbReference>
<protein>
    <recommendedName>
        <fullName evidence="3">Flavodoxin-like domain-containing protein</fullName>
    </recommendedName>
</protein>
<dbReference type="GO" id="GO:0016651">
    <property type="term" value="F:oxidoreductase activity, acting on NAD(P)H"/>
    <property type="evidence" value="ECO:0007669"/>
    <property type="project" value="UniProtKB-ARBA"/>
</dbReference>
<sequence>MKKLLALTLTMIMAFTLTACGNNNRSTTNSGESTQIEKKETGSSDIENKSDNQTQSNTATRKILVAYFSHSGNTQVIANQIHERVGGDIFEIKTVDPYPTDYNTLVDQAKQEQQDNYRPKLTTKVENMDSYDVIFVGYPNWWGTMPMAVFTFLEQYNFSGKTIIPFCTHEGSGLGRSVTDIKKLCPQSTILDGLAIRGRNVKSAKEDVSAWLRKLGMIK</sequence>
<name>A0A919RXZ5_9CLOT</name>
<accession>A0A919RXZ5</accession>
<feature type="domain" description="Flavodoxin-like" evidence="3">
    <location>
        <begin position="63"/>
        <end position="219"/>
    </location>
</feature>
<comment type="caution">
    <text evidence="4">The sequence shown here is derived from an EMBL/GenBank/DDBJ whole genome shotgun (WGS) entry which is preliminary data.</text>
</comment>
<dbReference type="Proteomes" id="UP000679179">
    <property type="component" value="Unassembled WGS sequence"/>
</dbReference>
<feature type="compositionally biased region" description="Polar residues" evidence="1">
    <location>
        <begin position="22"/>
        <end position="34"/>
    </location>
</feature>
<evidence type="ECO:0000259" key="3">
    <source>
        <dbReference type="PROSITE" id="PS50902"/>
    </source>
</evidence>
<keyword evidence="5" id="KW-1185">Reference proteome</keyword>
<gene>
    <name evidence="4" type="ORF">CPJCM30710_09950</name>
</gene>
<feature type="signal peptide" evidence="2">
    <location>
        <begin position="1"/>
        <end position="19"/>
    </location>
</feature>
<evidence type="ECO:0000313" key="5">
    <source>
        <dbReference type="Proteomes" id="UP000679179"/>
    </source>
</evidence>
<evidence type="ECO:0000256" key="1">
    <source>
        <dbReference type="SAM" id="MobiDB-lite"/>
    </source>
</evidence>
<feature type="compositionally biased region" description="Basic and acidic residues" evidence="1">
    <location>
        <begin position="35"/>
        <end position="50"/>
    </location>
</feature>
<dbReference type="AlphaFoldDB" id="A0A919RXZ5"/>
<evidence type="ECO:0000313" key="4">
    <source>
        <dbReference type="EMBL" id="GIM28329.1"/>
    </source>
</evidence>
<dbReference type="SUPFAM" id="SSF52218">
    <property type="entry name" value="Flavoproteins"/>
    <property type="match status" value="1"/>
</dbReference>
<feature type="chain" id="PRO_5038710861" description="Flavodoxin-like domain-containing protein" evidence="2">
    <location>
        <begin position="20"/>
        <end position="219"/>
    </location>
</feature>
<evidence type="ECO:0000256" key="2">
    <source>
        <dbReference type="SAM" id="SignalP"/>
    </source>
</evidence>
<dbReference type="Pfam" id="PF12682">
    <property type="entry name" value="Flavodoxin_4"/>
    <property type="match status" value="1"/>
</dbReference>
<dbReference type="PROSITE" id="PS50902">
    <property type="entry name" value="FLAVODOXIN_LIKE"/>
    <property type="match status" value="1"/>
</dbReference>
<dbReference type="Gene3D" id="3.40.50.360">
    <property type="match status" value="1"/>
</dbReference>
<dbReference type="EMBL" id="BOPZ01000006">
    <property type="protein sequence ID" value="GIM28329.1"/>
    <property type="molecule type" value="Genomic_DNA"/>
</dbReference>